<evidence type="ECO:0000256" key="1">
    <source>
        <dbReference type="SAM" id="Phobius"/>
    </source>
</evidence>
<feature type="transmembrane region" description="Helical" evidence="1">
    <location>
        <begin position="87"/>
        <end position="106"/>
    </location>
</feature>
<gene>
    <name evidence="3" type="ORF">EHQ64_07990</name>
</gene>
<feature type="domain" description="CAAX prenyl protease 2/Lysostaphin resistance protein A-like" evidence="2">
    <location>
        <begin position="225"/>
        <end position="295"/>
    </location>
</feature>
<reference evidence="3" key="1">
    <citation type="journal article" date="2019" name="PLoS Negl. Trop. Dis.">
        <title>Revisiting the worldwide diversity of Leptospira species in the environment.</title>
        <authorList>
            <person name="Vincent A.T."/>
            <person name="Schiettekatte O."/>
            <person name="Bourhy P."/>
            <person name="Veyrier F.J."/>
            <person name="Picardeau M."/>
        </authorList>
    </citation>
    <scope>NUCLEOTIDE SEQUENCE [LARGE SCALE GENOMIC DNA]</scope>
    <source>
        <strain evidence="3">201702455</strain>
    </source>
</reference>
<dbReference type="GO" id="GO:0006508">
    <property type="term" value="P:proteolysis"/>
    <property type="evidence" value="ECO:0007669"/>
    <property type="project" value="UniProtKB-KW"/>
</dbReference>
<accession>A0A4R9KCI9</accession>
<dbReference type="EMBL" id="RQGF01000015">
    <property type="protein sequence ID" value="TGL62841.1"/>
    <property type="molecule type" value="Genomic_DNA"/>
</dbReference>
<dbReference type="GO" id="GO:0008237">
    <property type="term" value="F:metallopeptidase activity"/>
    <property type="evidence" value="ECO:0007669"/>
    <property type="project" value="UniProtKB-KW"/>
</dbReference>
<dbReference type="AlphaFoldDB" id="A0A4R9KCI9"/>
<evidence type="ECO:0000313" key="3">
    <source>
        <dbReference type="EMBL" id="TGL62841.1"/>
    </source>
</evidence>
<proteinExistence type="predicted"/>
<feature type="transmembrane region" description="Helical" evidence="1">
    <location>
        <begin position="207"/>
        <end position="228"/>
    </location>
</feature>
<keyword evidence="1" id="KW-0812">Transmembrane</keyword>
<dbReference type="Proteomes" id="UP000297762">
    <property type="component" value="Unassembled WGS sequence"/>
</dbReference>
<dbReference type="InterPro" id="IPR003675">
    <property type="entry name" value="Rce1/LyrA-like_dom"/>
</dbReference>
<dbReference type="RefSeq" id="WP_135648965.1">
    <property type="nucleotide sequence ID" value="NZ_RQGF01000015.1"/>
</dbReference>
<organism evidence="3 4">
    <name type="scientific">Leptospira sarikeiensis</name>
    <dbReference type="NCBI Taxonomy" id="2484943"/>
    <lineage>
        <taxon>Bacteria</taxon>
        <taxon>Pseudomonadati</taxon>
        <taxon>Spirochaetota</taxon>
        <taxon>Spirochaetia</taxon>
        <taxon>Leptospirales</taxon>
        <taxon>Leptospiraceae</taxon>
        <taxon>Leptospira</taxon>
    </lineage>
</organism>
<feature type="transmembrane region" description="Helical" evidence="1">
    <location>
        <begin position="289"/>
        <end position="311"/>
    </location>
</feature>
<evidence type="ECO:0000313" key="4">
    <source>
        <dbReference type="Proteomes" id="UP000297762"/>
    </source>
</evidence>
<feature type="transmembrane region" description="Helical" evidence="1">
    <location>
        <begin position="265"/>
        <end position="282"/>
    </location>
</feature>
<keyword evidence="3" id="KW-0482">Metalloprotease</keyword>
<dbReference type="Pfam" id="PF02517">
    <property type="entry name" value="Rce1-like"/>
    <property type="match status" value="1"/>
</dbReference>
<feature type="transmembrane region" description="Helical" evidence="1">
    <location>
        <begin position="57"/>
        <end position="78"/>
    </location>
</feature>
<keyword evidence="1" id="KW-1133">Transmembrane helix</keyword>
<feature type="transmembrane region" description="Helical" evidence="1">
    <location>
        <begin position="126"/>
        <end position="146"/>
    </location>
</feature>
<comment type="caution">
    <text evidence="3">The sequence shown here is derived from an EMBL/GenBank/DDBJ whole genome shotgun (WGS) entry which is preliminary data.</text>
</comment>
<protein>
    <submittedName>
        <fullName evidence="3">CPBP family intramembrane metalloprotease</fullName>
    </submittedName>
</protein>
<feature type="transmembrane region" description="Helical" evidence="1">
    <location>
        <begin position="18"/>
        <end position="37"/>
    </location>
</feature>
<sequence>MSLLKESLRDFFQTKRDWLSFLTILILFLIFWSYNYTYRFVPLFTHALKDDQIGLSLFYLLFFSAGGLVIYPIALAFYGKLNELKPSLFLILGSAIVLAFVCSARIRDSEFFEWLPSSSVGIAMLTVNYVGTILIYAALPLFWIVFRKNSPNRFVGLNNPPKFGEVLFLLGLMLPLIAIASFSLSFLSVYPRFAGRLSDGYLVYPPMIWIILFEISYAVDFAALETFLRGFMVLPFSERMGSKPAVLGMAFMYGLLHFTKPQMEALGSFFGGFVLGLISYRTKSVYAGIMIHIGIALAMELAATLQFLYFME</sequence>
<dbReference type="OrthoDB" id="319336at2"/>
<dbReference type="GO" id="GO:0080120">
    <property type="term" value="P:CAAX-box protein maturation"/>
    <property type="evidence" value="ECO:0007669"/>
    <property type="project" value="UniProtKB-ARBA"/>
</dbReference>
<feature type="transmembrane region" description="Helical" evidence="1">
    <location>
        <begin position="166"/>
        <end position="187"/>
    </location>
</feature>
<keyword evidence="4" id="KW-1185">Reference proteome</keyword>
<keyword evidence="3" id="KW-0645">Protease</keyword>
<dbReference type="GO" id="GO:0004175">
    <property type="term" value="F:endopeptidase activity"/>
    <property type="evidence" value="ECO:0007669"/>
    <property type="project" value="UniProtKB-ARBA"/>
</dbReference>
<name>A0A4R9KCI9_9LEPT</name>
<keyword evidence="3" id="KW-0378">Hydrolase</keyword>
<evidence type="ECO:0000259" key="2">
    <source>
        <dbReference type="Pfam" id="PF02517"/>
    </source>
</evidence>
<keyword evidence="1" id="KW-0472">Membrane</keyword>